<dbReference type="Proteomes" id="UP000275078">
    <property type="component" value="Unassembled WGS sequence"/>
</dbReference>
<proteinExistence type="predicted"/>
<dbReference type="SUPFAM" id="SSF81383">
    <property type="entry name" value="F-box domain"/>
    <property type="match status" value="1"/>
</dbReference>
<reference evidence="2 3" key="1">
    <citation type="journal article" date="2018" name="Nat. Ecol. Evol.">
        <title>Pezizomycetes genomes reveal the molecular basis of ectomycorrhizal truffle lifestyle.</title>
        <authorList>
            <person name="Murat C."/>
            <person name="Payen T."/>
            <person name="Noel B."/>
            <person name="Kuo A."/>
            <person name="Morin E."/>
            <person name="Chen J."/>
            <person name="Kohler A."/>
            <person name="Krizsan K."/>
            <person name="Balestrini R."/>
            <person name="Da Silva C."/>
            <person name="Montanini B."/>
            <person name="Hainaut M."/>
            <person name="Levati E."/>
            <person name="Barry K.W."/>
            <person name="Belfiori B."/>
            <person name="Cichocki N."/>
            <person name="Clum A."/>
            <person name="Dockter R.B."/>
            <person name="Fauchery L."/>
            <person name="Guy J."/>
            <person name="Iotti M."/>
            <person name="Le Tacon F."/>
            <person name="Lindquist E.A."/>
            <person name="Lipzen A."/>
            <person name="Malagnac F."/>
            <person name="Mello A."/>
            <person name="Molinier V."/>
            <person name="Miyauchi S."/>
            <person name="Poulain J."/>
            <person name="Riccioni C."/>
            <person name="Rubini A."/>
            <person name="Sitrit Y."/>
            <person name="Splivallo R."/>
            <person name="Traeger S."/>
            <person name="Wang M."/>
            <person name="Zifcakova L."/>
            <person name="Wipf D."/>
            <person name="Zambonelli A."/>
            <person name="Paolocci F."/>
            <person name="Nowrousian M."/>
            <person name="Ottonello S."/>
            <person name="Baldrian P."/>
            <person name="Spatafora J.W."/>
            <person name="Henrissat B."/>
            <person name="Nagy L.G."/>
            <person name="Aury J.M."/>
            <person name="Wincker P."/>
            <person name="Grigoriev I.V."/>
            <person name="Bonfante P."/>
            <person name="Martin F.M."/>
        </authorList>
    </citation>
    <scope>NUCLEOTIDE SEQUENCE [LARGE SCALE GENOMIC DNA]</scope>
    <source>
        <strain evidence="2 3">RN42</strain>
    </source>
</reference>
<dbReference type="InterPro" id="IPR036047">
    <property type="entry name" value="F-box-like_dom_sf"/>
</dbReference>
<feature type="region of interest" description="Disordered" evidence="1">
    <location>
        <begin position="1"/>
        <end position="25"/>
    </location>
</feature>
<name>A0A3N4IJY5_ASCIM</name>
<organism evidence="2 3">
    <name type="scientific">Ascobolus immersus RN42</name>
    <dbReference type="NCBI Taxonomy" id="1160509"/>
    <lineage>
        <taxon>Eukaryota</taxon>
        <taxon>Fungi</taxon>
        <taxon>Dikarya</taxon>
        <taxon>Ascomycota</taxon>
        <taxon>Pezizomycotina</taxon>
        <taxon>Pezizomycetes</taxon>
        <taxon>Pezizales</taxon>
        <taxon>Ascobolaceae</taxon>
        <taxon>Ascobolus</taxon>
    </lineage>
</organism>
<feature type="compositionally biased region" description="Basic residues" evidence="1">
    <location>
        <begin position="14"/>
        <end position="25"/>
    </location>
</feature>
<protein>
    <recommendedName>
        <fullName evidence="4">F-box domain-containing protein</fullName>
    </recommendedName>
</protein>
<sequence length="222" mass="25641">MPQTSRRLFSNPRPRQKNTRGLGRRLLRKHTPSWLRPSIFLRLPLELRLQIYSLCTLMTLLQLSQTCYALRLDINNPNHHLLTPESGHLESTKNTTTPGPVDWSYHPDSGYHLRPKHTKEPLPTLTEEFRSIRLTVSRIGFVTNPVDALFFWDYYRPPRWACQDLLGVVCRLCYICSRELVGGSGGARLEELRGRAMREGYRPGCCCRSEVWRRVPGKAGGR</sequence>
<evidence type="ECO:0000313" key="2">
    <source>
        <dbReference type="EMBL" id="RPA84450.1"/>
    </source>
</evidence>
<evidence type="ECO:0000313" key="3">
    <source>
        <dbReference type="Proteomes" id="UP000275078"/>
    </source>
</evidence>
<dbReference type="AlphaFoldDB" id="A0A3N4IJY5"/>
<evidence type="ECO:0000256" key="1">
    <source>
        <dbReference type="SAM" id="MobiDB-lite"/>
    </source>
</evidence>
<dbReference type="EMBL" id="ML119659">
    <property type="protein sequence ID" value="RPA84450.1"/>
    <property type="molecule type" value="Genomic_DNA"/>
</dbReference>
<gene>
    <name evidence="2" type="ORF">BJ508DRAFT_323714</name>
</gene>
<keyword evidence="3" id="KW-1185">Reference proteome</keyword>
<evidence type="ECO:0008006" key="4">
    <source>
        <dbReference type="Google" id="ProtNLM"/>
    </source>
</evidence>
<accession>A0A3N4IJY5</accession>